<dbReference type="InterPro" id="IPR052189">
    <property type="entry name" value="L-asp_N-monooxygenase_NS-form"/>
</dbReference>
<sequence length="582" mass="64423">MPTFFDAQRIVIIGMGSRGLSVLEQLIGAARRDSHRPLVIDLFDPQLPGSGLHSPEQPDYLMLNTMAGQLSGFSSAYPAWQPDETPGLTFLQWCTAEGLLLNERGHTSGSEAGRPIEFADFVPRKLLGRYLRDCYRYLLTLCPPQVQVNHRRNLIIGCRPKSGNQGFHLHTAEGLDVEADAVFLTTGHTPQPEADCEGKRVAIEGLGLSAMDQIAHLTEGRGGRFVRDDSQGGWRYLPSGREPQIYLFSRSGLPFHCRPHGTPASSVTQRLFFTAQVIVELRKNSPDGRLDFAQQVLPLIEDEMRNAFYLAQARLQQPGRLEFVRHSLQNAKTEQALRKVFAALAEEFGPFEPQAYLNIQGWRGDPQHYSQWFRQWVARDLTRSCLGVDASPLTQALEVWRDCRDLLRLVADHDGLNDRSTLEFYGAWAGLGNRLVGGPQKERYEDLLALMNAGVVMPVAPDGIHAIEIDSLISARNAPSGLGQNRLLLIDDLLGQGLIKTAHPYPADGIAVDAQSRALRRDGSAHERLWVLGPGVEGSTFYNHYVPTPDPACKAPLQARTAVRACLAALHVEVEVESLAVN</sequence>
<evidence type="ECO:0000313" key="3">
    <source>
        <dbReference type="Proteomes" id="UP000195440"/>
    </source>
</evidence>
<dbReference type="InterPro" id="IPR038732">
    <property type="entry name" value="HpyO/CreE_NAD-binding"/>
</dbReference>
<dbReference type="RefSeq" id="WP_087264017.1">
    <property type="nucleotide sequence ID" value="NZ_JBJGBV010000001.1"/>
</dbReference>
<dbReference type="SUPFAM" id="SSF51905">
    <property type="entry name" value="FAD/NAD(P)-binding domain"/>
    <property type="match status" value="1"/>
</dbReference>
<dbReference type="PANTHER" id="PTHR40254:SF1">
    <property type="entry name" value="BLR0577 PROTEIN"/>
    <property type="match status" value="1"/>
</dbReference>
<dbReference type="Pfam" id="PF13454">
    <property type="entry name" value="NAD_binding_9"/>
    <property type="match status" value="1"/>
</dbReference>
<comment type="caution">
    <text evidence="2">The sequence shown here is derived from an EMBL/GenBank/DDBJ whole genome shotgun (WGS) entry which is preliminary data.</text>
</comment>
<dbReference type="PANTHER" id="PTHR40254">
    <property type="entry name" value="BLR0577 PROTEIN"/>
    <property type="match status" value="1"/>
</dbReference>
<evidence type="ECO:0000313" key="2">
    <source>
        <dbReference type="EMBL" id="OUM75969.1"/>
    </source>
</evidence>
<feature type="domain" description="FAD-dependent urate hydroxylase HpyO/Asp monooxygenase CreE-like FAD/NAD(P)-binding" evidence="1">
    <location>
        <begin position="11"/>
        <end position="188"/>
    </location>
</feature>
<gene>
    <name evidence="2" type="ORF">AUC60_00685</name>
</gene>
<accession>A0A1Y3P895</accession>
<protein>
    <submittedName>
        <fullName evidence="2">FAD-NAD(P)-binding domain protein</fullName>
    </submittedName>
</protein>
<evidence type="ECO:0000259" key="1">
    <source>
        <dbReference type="Pfam" id="PF13454"/>
    </source>
</evidence>
<dbReference type="OrthoDB" id="6309046at2"/>
<name>A0A1Y3P895_9PSED</name>
<dbReference type="AlphaFoldDB" id="A0A1Y3P895"/>
<keyword evidence="3" id="KW-1185">Reference proteome</keyword>
<dbReference type="Proteomes" id="UP000195440">
    <property type="component" value="Unassembled WGS sequence"/>
</dbReference>
<reference evidence="2 3" key="1">
    <citation type="journal article" date="2017" name="Syst. Appl. Microbiol.">
        <title>Pseudomonas caspiana sp. nov., a citrus pathogen in the Pseudomonas syringae phylogenetic group.</title>
        <authorList>
            <person name="Busquets A."/>
            <person name="Gomila M."/>
            <person name="Beiki F."/>
            <person name="Mulet M."/>
            <person name="Rahimian H."/>
            <person name="Garcia-Valdes E."/>
            <person name="Lalucat J."/>
        </authorList>
    </citation>
    <scope>NUCLEOTIDE SEQUENCE [LARGE SCALE GENOMIC DNA]</scope>
    <source>
        <strain evidence="2 3">FBF102</strain>
    </source>
</reference>
<dbReference type="InterPro" id="IPR036188">
    <property type="entry name" value="FAD/NAD-bd_sf"/>
</dbReference>
<proteinExistence type="predicted"/>
<organism evidence="2 3">
    <name type="scientific">Pseudomonas caspiana</name>
    <dbReference type="NCBI Taxonomy" id="1451454"/>
    <lineage>
        <taxon>Bacteria</taxon>
        <taxon>Pseudomonadati</taxon>
        <taxon>Pseudomonadota</taxon>
        <taxon>Gammaproteobacteria</taxon>
        <taxon>Pseudomonadales</taxon>
        <taxon>Pseudomonadaceae</taxon>
        <taxon>Pseudomonas</taxon>
    </lineage>
</organism>
<dbReference type="EMBL" id="LOHF01000001">
    <property type="protein sequence ID" value="OUM75969.1"/>
    <property type="molecule type" value="Genomic_DNA"/>
</dbReference>